<dbReference type="InterPro" id="IPR022003">
    <property type="entry name" value="RST"/>
</dbReference>
<evidence type="ECO:0000256" key="2">
    <source>
        <dbReference type="ARBA" id="ARBA00022473"/>
    </source>
</evidence>
<dbReference type="PANTHER" id="PTHR32263">
    <property type="entry name" value="INACTIVE POLY [ADP-RIBOSE] POLYMERASE SRO4-RELATED"/>
    <property type="match status" value="1"/>
</dbReference>
<accession>A0AAV6M9L7</accession>
<dbReference type="InterPro" id="IPR044964">
    <property type="entry name" value="RCD1/SRO1-5"/>
</dbReference>
<dbReference type="InterPro" id="IPR012317">
    <property type="entry name" value="Poly(ADP-ribose)pol_cat_dom"/>
</dbReference>
<feature type="non-terminal residue" evidence="7">
    <location>
        <position position="1"/>
    </location>
</feature>
<protein>
    <submittedName>
        <fullName evidence="7">Inactive poly [ADP-ribose] polymerase RCD1</fullName>
    </submittedName>
</protein>
<name>A0AAV6M9L7_9ROSI</name>
<dbReference type="Proteomes" id="UP000685013">
    <property type="component" value="Chromosome 16"/>
</dbReference>
<evidence type="ECO:0000313" key="7">
    <source>
        <dbReference type="EMBL" id="KAG6577732.1"/>
    </source>
</evidence>
<evidence type="ECO:0000256" key="4">
    <source>
        <dbReference type="ARBA" id="ARBA00023242"/>
    </source>
</evidence>
<sequence length="612" mass="68391">MVMLFCVTCEINGFSKIPHGFIHKSVKMEDRIAKVLGSQRVALALKRKRAFDAYSTEPVCMEHQWPTLTSLSRVGKRRKLGGCSSRFANSETRFKPLYRGYSNFMKSGIPKHIMFYENGEWIKFPRDLLDLVVEDLQVKKASLEIKFNGQHCVLDFLHMFFLDLNTGLQQPLAWIDAAGSCFFPEIYCADTKECCHSNNFENKEPQVEETHGSNVIKLQLEIEIGGVDRSSSKVCSGESNDYVKPSGPDEELAYDRDMEEVGDSCGRIPIGKTYGVVPELKELDVNLISGTQYVNGGLDTRTVEKIFRDGMMSSDGSVEILNIKHCIDASMRSQLELFNKQIEMIKVYRGDANVRYAWLPVSKTEVSSLMMYGIGHCGVSSIRSIYGTGVHLTAVNCSNVSASHCDIDDNGVQHLVFCRVILGNVELLHPGSRQFHPSSKDFDCGVDNLKEPTYYVVWRMNMSTHIYPESVVSFKVAPSPKVECHTNDVSVITASRQASPDQIQLESSVVNAVSDGQPSDILRPHGKAVSVGSNSMKTPKSPWMPFSMLFAAISNKVSSKDMESISVQYEQFRAKKMNRDDFVRQLRLIVGDSLLRSTITSLSKVPLKSSSP</sequence>
<keyword evidence="2" id="KW-0217">Developmental protein</keyword>
<dbReference type="PROSITE" id="PS51879">
    <property type="entry name" value="RST"/>
    <property type="match status" value="1"/>
</dbReference>
<dbReference type="EMBL" id="JAGKQH010000016">
    <property type="protein sequence ID" value="KAG6577732.1"/>
    <property type="molecule type" value="Genomic_DNA"/>
</dbReference>
<feature type="domain" description="RST" evidence="6">
    <location>
        <begin position="537"/>
        <end position="608"/>
    </location>
</feature>
<dbReference type="GO" id="GO:0005634">
    <property type="term" value="C:nucleus"/>
    <property type="evidence" value="ECO:0007669"/>
    <property type="project" value="UniProtKB-SubCell"/>
</dbReference>
<evidence type="ECO:0000256" key="1">
    <source>
        <dbReference type="ARBA" id="ARBA00004123"/>
    </source>
</evidence>
<feature type="domain" description="PARP catalytic" evidence="5">
    <location>
        <begin position="277"/>
        <end position="500"/>
    </location>
</feature>
<comment type="caution">
    <text evidence="7">The sequence shown here is derived from an EMBL/GenBank/DDBJ whole genome shotgun (WGS) entry which is preliminary data.</text>
</comment>
<reference evidence="7 8" key="1">
    <citation type="journal article" date="2021" name="Hortic Res">
        <title>The domestication of Cucurbita argyrosperma as revealed by the genome of its wild relative.</title>
        <authorList>
            <person name="Barrera-Redondo J."/>
            <person name="Sanchez-de la Vega G."/>
            <person name="Aguirre-Liguori J.A."/>
            <person name="Castellanos-Morales G."/>
            <person name="Gutierrez-Guerrero Y.T."/>
            <person name="Aguirre-Dugua X."/>
            <person name="Aguirre-Planter E."/>
            <person name="Tenaillon M.I."/>
            <person name="Lira-Saade R."/>
            <person name="Eguiarte L.E."/>
        </authorList>
    </citation>
    <scope>NUCLEOTIDE SEQUENCE [LARGE SCALE GENOMIC DNA]</scope>
    <source>
        <strain evidence="7">JBR-2021</strain>
    </source>
</reference>
<keyword evidence="8" id="KW-1185">Reference proteome</keyword>
<dbReference type="AlphaFoldDB" id="A0AAV6M9L7"/>
<dbReference type="GO" id="GO:0003950">
    <property type="term" value="F:NAD+ poly-ADP-ribosyltransferase activity"/>
    <property type="evidence" value="ECO:0007669"/>
    <property type="project" value="InterPro"/>
</dbReference>
<comment type="subcellular location">
    <subcellularLocation>
        <location evidence="1">Nucleus</location>
    </subcellularLocation>
</comment>
<organism evidence="7 8">
    <name type="scientific">Cucurbita argyrosperma subsp. sororia</name>
    <dbReference type="NCBI Taxonomy" id="37648"/>
    <lineage>
        <taxon>Eukaryota</taxon>
        <taxon>Viridiplantae</taxon>
        <taxon>Streptophyta</taxon>
        <taxon>Embryophyta</taxon>
        <taxon>Tracheophyta</taxon>
        <taxon>Spermatophyta</taxon>
        <taxon>Magnoliopsida</taxon>
        <taxon>eudicotyledons</taxon>
        <taxon>Gunneridae</taxon>
        <taxon>Pentapetalae</taxon>
        <taxon>rosids</taxon>
        <taxon>fabids</taxon>
        <taxon>Cucurbitales</taxon>
        <taxon>Cucurbitaceae</taxon>
        <taxon>Cucurbiteae</taxon>
        <taxon>Cucurbita</taxon>
    </lineage>
</organism>
<keyword evidence="4" id="KW-0539">Nucleus</keyword>
<dbReference type="InterPro" id="IPR057823">
    <property type="entry name" value="WWE_RCD1"/>
</dbReference>
<keyword evidence="3" id="KW-0346">Stress response</keyword>
<dbReference type="PANTHER" id="PTHR32263:SF5">
    <property type="entry name" value="INACTIVE POLY [ADP-RIBOSE] POLYMERASE SRO1-RELATED"/>
    <property type="match status" value="1"/>
</dbReference>
<dbReference type="Pfam" id="PF12174">
    <property type="entry name" value="RST"/>
    <property type="match status" value="1"/>
</dbReference>
<evidence type="ECO:0000256" key="3">
    <source>
        <dbReference type="ARBA" id="ARBA00023016"/>
    </source>
</evidence>
<evidence type="ECO:0000313" key="8">
    <source>
        <dbReference type="Proteomes" id="UP000685013"/>
    </source>
</evidence>
<dbReference type="Pfam" id="PF23467">
    <property type="entry name" value="WWE_5"/>
    <property type="match status" value="1"/>
</dbReference>
<gene>
    <name evidence="7" type="primary">RCD1</name>
    <name evidence="7" type="ORF">SDJN03_25306</name>
</gene>
<dbReference type="PROSITE" id="PS51059">
    <property type="entry name" value="PARP_CATALYTIC"/>
    <property type="match status" value="1"/>
</dbReference>
<evidence type="ECO:0000259" key="6">
    <source>
        <dbReference type="PROSITE" id="PS51879"/>
    </source>
</evidence>
<evidence type="ECO:0000259" key="5">
    <source>
        <dbReference type="PROSITE" id="PS51059"/>
    </source>
</evidence>
<proteinExistence type="predicted"/>